<comment type="caution">
    <text evidence="1">The sequence shown here is derived from an EMBL/GenBank/DDBJ whole genome shotgun (WGS) entry which is preliminary data.</text>
</comment>
<sequence length="109" mass="12566">MSETFKNREQQEGWKNETGMRAGALKDFLVEALHREFRNRYDDPTELYFSGSSPEMENVQRGSIPPASVRVLYQNGEITKVHAYYPSNRGQSLDVYVSGKALEDFLKKE</sequence>
<dbReference type="EMBL" id="MHRJ01000047">
    <property type="protein sequence ID" value="OHA21297.1"/>
    <property type="molecule type" value="Genomic_DNA"/>
</dbReference>
<reference evidence="1 2" key="1">
    <citation type="journal article" date="2016" name="Nat. Commun.">
        <title>Thousands of microbial genomes shed light on interconnected biogeochemical processes in an aquifer system.</title>
        <authorList>
            <person name="Anantharaman K."/>
            <person name="Brown C.T."/>
            <person name="Hug L.A."/>
            <person name="Sharon I."/>
            <person name="Castelle C.J."/>
            <person name="Probst A.J."/>
            <person name="Thomas B.C."/>
            <person name="Singh A."/>
            <person name="Wilkins M.J."/>
            <person name="Karaoz U."/>
            <person name="Brodie E.L."/>
            <person name="Williams K.H."/>
            <person name="Hubbard S.S."/>
            <person name="Banfield J.F."/>
        </authorList>
    </citation>
    <scope>NUCLEOTIDE SEQUENCE [LARGE SCALE GENOMIC DNA]</scope>
</reference>
<evidence type="ECO:0000313" key="1">
    <source>
        <dbReference type="EMBL" id="OHA21297.1"/>
    </source>
</evidence>
<dbReference type="AlphaFoldDB" id="A0A1G2MBM4"/>
<organism evidence="1 2">
    <name type="scientific">Candidatus Taylorbacteria bacterium RIFCSPHIGHO2_02_49_25</name>
    <dbReference type="NCBI Taxonomy" id="1802305"/>
    <lineage>
        <taxon>Bacteria</taxon>
        <taxon>Candidatus Tayloriibacteriota</taxon>
    </lineage>
</organism>
<gene>
    <name evidence="1" type="ORF">A2W52_04605</name>
</gene>
<name>A0A1G2MBM4_9BACT</name>
<proteinExistence type="predicted"/>
<protein>
    <submittedName>
        <fullName evidence="1">Uncharacterized protein</fullName>
    </submittedName>
</protein>
<accession>A0A1G2MBM4</accession>
<dbReference type="Proteomes" id="UP000176493">
    <property type="component" value="Unassembled WGS sequence"/>
</dbReference>
<evidence type="ECO:0000313" key="2">
    <source>
        <dbReference type="Proteomes" id="UP000176493"/>
    </source>
</evidence>